<protein>
    <submittedName>
        <fullName evidence="1">LL-diaminopimelate aminotransferase</fullName>
    </submittedName>
</protein>
<dbReference type="EMBL" id="NKQK01000029">
    <property type="protein sequence ID" value="PSR85362.1"/>
    <property type="molecule type" value="Genomic_DNA"/>
</dbReference>
<sequence>MVLLIGDLRREAIKKTSVPPSPSNAMLISKREHIFGRRVFGTRAQFCDHGNVHNLTIECDTISVYDPCLVIRVDSNMVMQVKHFLGSFGGMKLFGWMEFRWKSSGMYIIGCLARCLGMQFSRSKLVCHSRNHGRAKCFLIRVYDVGLARGVLGSLNYQVLISH</sequence>
<comment type="caution">
    <text evidence="1">The sequence shown here is derived from an EMBL/GenBank/DDBJ whole genome shotgun (WGS) entry which is preliminary data.</text>
</comment>
<keyword evidence="1" id="KW-0808">Transferase</keyword>
<reference evidence="2" key="2">
    <citation type="journal article" date="2018" name="BMC Genomics">
        <title>A manually annotated Actinidia chinensis var. chinensis (kiwifruit) genome highlights the challenges associated with draft genomes and gene prediction in plants.</title>
        <authorList>
            <person name="Pilkington S.M."/>
            <person name="Crowhurst R."/>
            <person name="Hilario E."/>
            <person name="Nardozza S."/>
            <person name="Fraser L."/>
            <person name="Peng Y."/>
            <person name="Gunaseelan K."/>
            <person name="Simpson R."/>
            <person name="Tahir J."/>
            <person name="Deroles S.C."/>
            <person name="Templeton K."/>
            <person name="Luo Z."/>
            <person name="Davy M."/>
            <person name="Cheng C."/>
            <person name="McNeilage M."/>
            <person name="Scaglione D."/>
            <person name="Liu Y."/>
            <person name="Zhang Q."/>
            <person name="Datson P."/>
            <person name="De Silva N."/>
            <person name="Gardiner S.E."/>
            <person name="Bassett H."/>
            <person name="Chagne D."/>
            <person name="McCallum J."/>
            <person name="Dzierzon H."/>
            <person name="Deng C."/>
            <person name="Wang Y.Y."/>
            <person name="Barron L."/>
            <person name="Manako K."/>
            <person name="Bowen J."/>
            <person name="Foster T.M."/>
            <person name="Erridge Z.A."/>
            <person name="Tiffin H."/>
            <person name="Waite C.N."/>
            <person name="Davies K.M."/>
            <person name="Grierson E.P."/>
            <person name="Laing W.A."/>
            <person name="Kirk R."/>
            <person name="Chen X."/>
            <person name="Wood M."/>
            <person name="Montefiori M."/>
            <person name="Brummell D.A."/>
            <person name="Schwinn K.E."/>
            <person name="Catanach A."/>
            <person name="Fullerton C."/>
            <person name="Li D."/>
            <person name="Meiyalaghan S."/>
            <person name="Nieuwenhuizen N."/>
            <person name="Read N."/>
            <person name="Prakash R."/>
            <person name="Hunter D."/>
            <person name="Zhang H."/>
            <person name="McKenzie M."/>
            <person name="Knabel M."/>
            <person name="Harris A."/>
            <person name="Allan A.C."/>
            <person name="Gleave A."/>
            <person name="Chen A."/>
            <person name="Janssen B.J."/>
            <person name="Plunkett B."/>
            <person name="Ampomah-Dwamena C."/>
            <person name="Voogd C."/>
            <person name="Leif D."/>
            <person name="Lafferty D."/>
            <person name="Souleyre E.J.F."/>
            <person name="Varkonyi-Gasic E."/>
            <person name="Gambi F."/>
            <person name="Hanley J."/>
            <person name="Yao J.L."/>
            <person name="Cheung J."/>
            <person name="David K.M."/>
            <person name="Warren B."/>
            <person name="Marsh K."/>
            <person name="Snowden K.C."/>
            <person name="Lin-Wang K."/>
            <person name="Brian L."/>
            <person name="Martinez-Sanchez M."/>
            <person name="Wang M."/>
            <person name="Ileperuma N."/>
            <person name="Macnee N."/>
            <person name="Campin R."/>
            <person name="McAtee P."/>
            <person name="Drummond R.S.M."/>
            <person name="Espley R.V."/>
            <person name="Ireland H.S."/>
            <person name="Wu R."/>
            <person name="Atkinson R.G."/>
            <person name="Karunairetnam S."/>
            <person name="Bulley S."/>
            <person name="Chunkath S."/>
            <person name="Hanley Z."/>
            <person name="Storey R."/>
            <person name="Thrimawithana A.H."/>
            <person name="Thomson S."/>
            <person name="David C."/>
            <person name="Testolin R."/>
            <person name="Huang H."/>
            <person name="Hellens R.P."/>
            <person name="Schaffer R.J."/>
        </authorList>
    </citation>
    <scope>NUCLEOTIDE SEQUENCE [LARGE SCALE GENOMIC DNA]</scope>
    <source>
        <strain evidence="2">cv. Red5</strain>
    </source>
</reference>
<dbReference type="AlphaFoldDB" id="A0A2R6P511"/>
<dbReference type="Pfam" id="PF05910">
    <property type="entry name" value="DUF868"/>
    <property type="match status" value="1"/>
</dbReference>
<keyword evidence="1" id="KW-0032">Aminotransferase</keyword>
<dbReference type="InterPro" id="IPR008586">
    <property type="entry name" value="DUF868_pln"/>
</dbReference>
<evidence type="ECO:0000313" key="2">
    <source>
        <dbReference type="Proteomes" id="UP000241394"/>
    </source>
</evidence>
<reference evidence="1 2" key="1">
    <citation type="submission" date="2017-07" db="EMBL/GenBank/DDBJ databases">
        <title>An improved, manually edited Actinidia chinensis var. chinensis (kiwifruit) genome highlights the challenges associated with draft genomes and gene prediction in plants.</title>
        <authorList>
            <person name="Pilkington S."/>
            <person name="Crowhurst R."/>
            <person name="Hilario E."/>
            <person name="Nardozza S."/>
            <person name="Fraser L."/>
            <person name="Peng Y."/>
            <person name="Gunaseelan K."/>
            <person name="Simpson R."/>
            <person name="Tahir J."/>
            <person name="Deroles S."/>
            <person name="Templeton K."/>
            <person name="Luo Z."/>
            <person name="Davy M."/>
            <person name="Cheng C."/>
            <person name="Mcneilage M."/>
            <person name="Scaglione D."/>
            <person name="Liu Y."/>
            <person name="Zhang Q."/>
            <person name="Datson P."/>
            <person name="De Silva N."/>
            <person name="Gardiner S."/>
            <person name="Bassett H."/>
            <person name="Chagne D."/>
            <person name="Mccallum J."/>
            <person name="Dzierzon H."/>
            <person name="Deng C."/>
            <person name="Wang Y.-Y."/>
            <person name="Barron N."/>
            <person name="Manako K."/>
            <person name="Bowen J."/>
            <person name="Foster T."/>
            <person name="Erridge Z."/>
            <person name="Tiffin H."/>
            <person name="Waite C."/>
            <person name="Davies K."/>
            <person name="Grierson E."/>
            <person name="Laing W."/>
            <person name="Kirk R."/>
            <person name="Chen X."/>
            <person name="Wood M."/>
            <person name="Montefiori M."/>
            <person name="Brummell D."/>
            <person name="Schwinn K."/>
            <person name="Catanach A."/>
            <person name="Fullerton C."/>
            <person name="Li D."/>
            <person name="Meiyalaghan S."/>
            <person name="Nieuwenhuizen N."/>
            <person name="Read N."/>
            <person name="Prakash R."/>
            <person name="Hunter D."/>
            <person name="Zhang H."/>
            <person name="Mckenzie M."/>
            <person name="Knabel M."/>
            <person name="Harris A."/>
            <person name="Allan A."/>
            <person name="Chen A."/>
            <person name="Janssen B."/>
            <person name="Plunkett B."/>
            <person name="Dwamena C."/>
            <person name="Voogd C."/>
            <person name="Leif D."/>
            <person name="Lafferty D."/>
            <person name="Souleyre E."/>
            <person name="Varkonyi-Gasic E."/>
            <person name="Gambi F."/>
            <person name="Hanley J."/>
            <person name="Yao J.-L."/>
            <person name="Cheung J."/>
            <person name="David K."/>
            <person name="Warren B."/>
            <person name="Marsh K."/>
            <person name="Snowden K."/>
            <person name="Lin-Wang K."/>
            <person name="Brian L."/>
            <person name="Martinez-Sanchez M."/>
            <person name="Wang M."/>
            <person name="Ileperuma N."/>
            <person name="Macnee N."/>
            <person name="Campin R."/>
            <person name="Mcatee P."/>
            <person name="Drummond R."/>
            <person name="Espley R."/>
            <person name="Ireland H."/>
            <person name="Wu R."/>
            <person name="Atkinson R."/>
            <person name="Karunairetnam S."/>
            <person name="Bulley S."/>
            <person name="Chunkath S."/>
            <person name="Hanley Z."/>
            <person name="Storey R."/>
            <person name="Thrimawithana A."/>
            <person name="Thomson S."/>
            <person name="David C."/>
            <person name="Testolin R."/>
        </authorList>
    </citation>
    <scope>NUCLEOTIDE SEQUENCE [LARGE SCALE GENOMIC DNA]</scope>
    <source>
        <strain evidence="2">cv. Red5</strain>
        <tissue evidence="1">Young leaf</tissue>
    </source>
</reference>
<keyword evidence="2" id="KW-1185">Reference proteome</keyword>
<organism evidence="1 2">
    <name type="scientific">Actinidia chinensis var. chinensis</name>
    <name type="common">Chinese soft-hair kiwi</name>
    <dbReference type="NCBI Taxonomy" id="1590841"/>
    <lineage>
        <taxon>Eukaryota</taxon>
        <taxon>Viridiplantae</taxon>
        <taxon>Streptophyta</taxon>
        <taxon>Embryophyta</taxon>
        <taxon>Tracheophyta</taxon>
        <taxon>Spermatophyta</taxon>
        <taxon>Magnoliopsida</taxon>
        <taxon>eudicotyledons</taxon>
        <taxon>Gunneridae</taxon>
        <taxon>Pentapetalae</taxon>
        <taxon>asterids</taxon>
        <taxon>Ericales</taxon>
        <taxon>Actinidiaceae</taxon>
        <taxon>Actinidia</taxon>
    </lineage>
</organism>
<dbReference type="Proteomes" id="UP000241394">
    <property type="component" value="Chromosome LG29"/>
</dbReference>
<name>A0A2R6P511_ACTCC</name>
<accession>A0A2R6P511</accession>
<dbReference type="InParanoid" id="A0A2R6P511"/>
<proteinExistence type="predicted"/>
<gene>
    <name evidence="1" type="ORF">CEY00_Acc33352</name>
</gene>
<dbReference type="GO" id="GO:0008483">
    <property type="term" value="F:transaminase activity"/>
    <property type="evidence" value="ECO:0007669"/>
    <property type="project" value="UniProtKB-KW"/>
</dbReference>
<dbReference type="Gramene" id="PSR85362">
    <property type="protein sequence ID" value="PSR85362"/>
    <property type="gene ID" value="CEY00_Acc33352"/>
</dbReference>
<evidence type="ECO:0000313" key="1">
    <source>
        <dbReference type="EMBL" id="PSR85362.1"/>
    </source>
</evidence>
<dbReference type="PANTHER" id="PTHR31972:SF74">
    <property type="entry name" value="EXPRESSED PROTEIN"/>
    <property type="match status" value="1"/>
</dbReference>
<dbReference type="STRING" id="1590841.A0A2R6P511"/>
<dbReference type="PANTHER" id="PTHR31972">
    <property type="entry name" value="EXPRESSED PROTEIN"/>
    <property type="match status" value="1"/>
</dbReference>